<feature type="domain" description="EF-hand" evidence="6">
    <location>
        <begin position="168"/>
        <end position="187"/>
    </location>
</feature>
<name>A0ABR1RVZ5_9PEZI</name>
<organism evidence="7 8">
    <name type="scientific">Apiospora rasikravindrae</name>
    <dbReference type="NCBI Taxonomy" id="990691"/>
    <lineage>
        <taxon>Eukaryota</taxon>
        <taxon>Fungi</taxon>
        <taxon>Dikarya</taxon>
        <taxon>Ascomycota</taxon>
        <taxon>Pezizomycotina</taxon>
        <taxon>Sordariomycetes</taxon>
        <taxon>Xylariomycetidae</taxon>
        <taxon>Amphisphaeriales</taxon>
        <taxon>Apiosporaceae</taxon>
        <taxon>Apiospora</taxon>
    </lineage>
</organism>
<dbReference type="InterPro" id="IPR002048">
    <property type="entry name" value="EF_hand_dom"/>
</dbReference>
<evidence type="ECO:0000256" key="5">
    <source>
        <dbReference type="SAM" id="Phobius"/>
    </source>
</evidence>
<keyword evidence="4 5" id="KW-0472">Membrane</keyword>
<evidence type="ECO:0000256" key="1">
    <source>
        <dbReference type="ARBA" id="ARBA00004167"/>
    </source>
</evidence>
<feature type="transmembrane region" description="Helical" evidence="5">
    <location>
        <begin position="60"/>
        <end position="83"/>
    </location>
</feature>
<keyword evidence="8" id="KW-1185">Reference proteome</keyword>
<keyword evidence="3 5" id="KW-1133">Transmembrane helix</keyword>
<proteinExistence type="predicted"/>
<evidence type="ECO:0000256" key="2">
    <source>
        <dbReference type="ARBA" id="ARBA00022692"/>
    </source>
</evidence>
<comment type="subcellular location">
    <subcellularLocation>
        <location evidence="1">Membrane</location>
        <topology evidence="1">Single-pass membrane protein</topology>
    </subcellularLocation>
</comment>
<reference evidence="7 8" key="1">
    <citation type="submission" date="2023-01" db="EMBL/GenBank/DDBJ databases">
        <title>Analysis of 21 Apiospora genomes using comparative genomics revels a genus with tremendous synthesis potential of carbohydrate active enzymes and secondary metabolites.</title>
        <authorList>
            <person name="Sorensen T."/>
        </authorList>
    </citation>
    <scope>NUCLEOTIDE SEQUENCE [LARGE SCALE GENOMIC DNA]</scope>
    <source>
        <strain evidence="7 8">CBS 33761</strain>
    </source>
</reference>
<keyword evidence="2 5" id="KW-0812">Transmembrane</keyword>
<comment type="caution">
    <text evidence="7">The sequence shown here is derived from an EMBL/GenBank/DDBJ whole genome shotgun (WGS) entry which is preliminary data.</text>
</comment>
<evidence type="ECO:0000313" key="7">
    <source>
        <dbReference type="EMBL" id="KAK8022091.1"/>
    </source>
</evidence>
<evidence type="ECO:0000313" key="8">
    <source>
        <dbReference type="Proteomes" id="UP001444661"/>
    </source>
</evidence>
<accession>A0ABR1RVZ5</accession>
<protein>
    <recommendedName>
        <fullName evidence="6">EF-hand domain-containing protein</fullName>
    </recommendedName>
</protein>
<dbReference type="InterPro" id="IPR051694">
    <property type="entry name" value="Immunoregulatory_rcpt-like"/>
</dbReference>
<evidence type="ECO:0000259" key="6">
    <source>
        <dbReference type="PROSITE" id="PS50222"/>
    </source>
</evidence>
<dbReference type="PANTHER" id="PTHR15549">
    <property type="entry name" value="PAIRED IMMUNOGLOBULIN-LIKE TYPE 2 RECEPTOR"/>
    <property type="match status" value="1"/>
</dbReference>
<dbReference type="Proteomes" id="UP001444661">
    <property type="component" value="Unassembled WGS sequence"/>
</dbReference>
<gene>
    <name evidence="7" type="ORF">PG993_012858</name>
</gene>
<evidence type="ECO:0000256" key="3">
    <source>
        <dbReference type="ARBA" id="ARBA00022989"/>
    </source>
</evidence>
<evidence type="ECO:0000256" key="4">
    <source>
        <dbReference type="ARBA" id="ARBA00023136"/>
    </source>
</evidence>
<dbReference type="EMBL" id="JAQQWK010000012">
    <property type="protein sequence ID" value="KAK8022091.1"/>
    <property type="molecule type" value="Genomic_DNA"/>
</dbReference>
<sequence length="440" mass="47631">MTTTDPTPTDTAATDSLSGITTSSVELYFSTTPTSTPSTTSGSAPASLAGHERAGLGAGAIAGIAIGCVVAGALLGFVAAWVLSRRKRRRWQPPQSASYHPVKGDTQETLAPVITTGPSNSNNNTLFQLDQVLMDARPDRELVAELRSLDRSIRRHVEEHYHTQPVQGDGNISPEELAQVLVKLGVDDKPDEGGDAQQQTLLANRLTLLALDPSTRSQALRHIIMRVAFGSTALRSSSSISMLPPFVAAFGRSLEESESEPGLQRGNIDVFSTALTKWRQLSVFLLRHTKRSSTDQNRAPASPLTPSEDISTQQAQQLAVELNRFLAPFVAFVEDGDDDESDTLARYEQENDLREALVECATLGYVLFSQPAEYSLVYSEGKKRIKVEGGNIREKIVVCPGLQRVRDEEGRKYPTPQILMCPVVEEAVSNSSSDSIGAAI</sequence>
<dbReference type="PROSITE" id="PS50222">
    <property type="entry name" value="EF_HAND_2"/>
    <property type="match status" value="1"/>
</dbReference>